<evidence type="ECO:0000313" key="1">
    <source>
        <dbReference type="EMBL" id="GAG68329.1"/>
    </source>
</evidence>
<comment type="caution">
    <text evidence="1">The sequence shown here is derived from an EMBL/GenBank/DDBJ whole genome shotgun (WGS) entry which is preliminary data.</text>
</comment>
<protein>
    <submittedName>
        <fullName evidence="1">Uncharacterized protein</fullName>
    </submittedName>
</protein>
<accession>X0ZGA2</accession>
<dbReference type="EMBL" id="BART01002813">
    <property type="protein sequence ID" value="GAG68329.1"/>
    <property type="molecule type" value="Genomic_DNA"/>
</dbReference>
<sequence>MEPTTTVKLQVDLVDRLRVFKLQEQARILRELSYSQVVDMLLGAEEILRNTVATEYTDLSFPDLINHIVELLAKEK</sequence>
<name>X0ZGA2_9ZZZZ</name>
<proteinExistence type="predicted"/>
<reference evidence="1" key="1">
    <citation type="journal article" date="2014" name="Front. Microbiol.">
        <title>High frequency of phylogenetically diverse reductive dehalogenase-homologous genes in deep subseafloor sedimentary metagenomes.</title>
        <authorList>
            <person name="Kawai M."/>
            <person name="Futagami T."/>
            <person name="Toyoda A."/>
            <person name="Takaki Y."/>
            <person name="Nishi S."/>
            <person name="Hori S."/>
            <person name="Arai W."/>
            <person name="Tsubouchi T."/>
            <person name="Morono Y."/>
            <person name="Uchiyama I."/>
            <person name="Ito T."/>
            <person name="Fujiyama A."/>
            <person name="Inagaki F."/>
            <person name="Takami H."/>
        </authorList>
    </citation>
    <scope>NUCLEOTIDE SEQUENCE</scope>
    <source>
        <strain evidence="1">Expedition CK06-06</strain>
    </source>
</reference>
<organism evidence="1">
    <name type="scientific">marine sediment metagenome</name>
    <dbReference type="NCBI Taxonomy" id="412755"/>
    <lineage>
        <taxon>unclassified sequences</taxon>
        <taxon>metagenomes</taxon>
        <taxon>ecological metagenomes</taxon>
    </lineage>
</organism>
<dbReference type="AlphaFoldDB" id="X0ZGA2"/>
<gene>
    <name evidence="1" type="ORF">S01H4_08268</name>
</gene>